<dbReference type="InterPro" id="IPR032675">
    <property type="entry name" value="LRR_dom_sf"/>
</dbReference>
<proteinExistence type="predicted"/>
<dbReference type="Proteomes" id="UP000467841">
    <property type="component" value="Unassembled WGS sequence"/>
</dbReference>
<dbReference type="PANTHER" id="PTHR32153">
    <property type="entry name" value="OJ000223_09.16 PROTEIN"/>
    <property type="match status" value="1"/>
</dbReference>
<dbReference type="Gene3D" id="3.80.10.10">
    <property type="entry name" value="Ribonuclease Inhibitor"/>
    <property type="match status" value="1"/>
</dbReference>
<dbReference type="EMBL" id="CACVBM020001129">
    <property type="protein sequence ID" value="CAA7032931.1"/>
    <property type="molecule type" value="Genomic_DNA"/>
</dbReference>
<dbReference type="SUPFAM" id="SSF52047">
    <property type="entry name" value="RNI-like"/>
    <property type="match status" value="1"/>
</dbReference>
<name>A0A6D2J6M0_9BRAS</name>
<dbReference type="InterPro" id="IPR044997">
    <property type="entry name" value="F-box_plant"/>
</dbReference>
<comment type="caution">
    <text evidence="2">The sequence shown here is derived from an EMBL/GenBank/DDBJ whole genome shotgun (WGS) entry which is preliminary data.</text>
</comment>
<evidence type="ECO:0000313" key="2">
    <source>
        <dbReference type="EMBL" id="CAA7032931.1"/>
    </source>
</evidence>
<feature type="domain" description="F-box/LRR-repeat protein 15/At3g58940/PEG3-like LRR" evidence="1">
    <location>
        <begin position="31"/>
        <end position="147"/>
    </location>
</feature>
<dbReference type="Pfam" id="PF24758">
    <property type="entry name" value="LRR_At5g56370"/>
    <property type="match status" value="1"/>
</dbReference>
<evidence type="ECO:0000313" key="3">
    <source>
        <dbReference type="Proteomes" id="UP000467841"/>
    </source>
</evidence>
<accession>A0A6D2J6M0</accession>
<organism evidence="2 3">
    <name type="scientific">Microthlaspi erraticum</name>
    <dbReference type="NCBI Taxonomy" id="1685480"/>
    <lineage>
        <taxon>Eukaryota</taxon>
        <taxon>Viridiplantae</taxon>
        <taxon>Streptophyta</taxon>
        <taxon>Embryophyta</taxon>
        <taxon>Tracheophyta</taxon>
        <taxon>Spermatophyta</taxon>
        <taxon>Magnoliopsida</taxon>
        <taxon>eudicotyledons</taxon>
        <taxon>Gunneridae</taxon>
        <taxon>Pentapetalae</taxon>
        <taxon>rosids</taxon>
        <taxon>malvids</taxon>
        <taxon>Brassicales</taxon>
        <taxon>Brassicaceae</taxon>
        <taxon>Coluteocarpeae</taxon>
        <taxon>Microthlaspi</taxon>
    </lineage>
</organism>
<dbReference type="InterPro" id="IPR055411">
    <property type="entry name" value="LRR_FXL15/At3g58940/PEG3-like"/>
</dbReference>
<evidence type="ECO:0000259" key="1">
    <source>
        <dbReference type="Pfam" id="PF24758"/>
    </source>
</evidence>
<protein>
    <recommendedName>
        <fullName evidence="1">F-box/LRR-repeat protein 15/At3g58940/PEG3-like LRR domain-containing protein</fullName>
    </recommendedName>
</protein>
<dbReference type="AlphaFoldDB" id="A0A6D2J6M0"/>
<gene>
    <name evidence="2" type="ORF">MERR_LOCUS20166</name>
</gene>
<reference evidence="2" key="1">
    <citation type="submission" date="2020-01" db="EMBL/GenBank/DDBJ databases">
        <authorList>
            <person name="Mishra B."/>
        </authorList>
    </citation>
    <scope>NUCLEOTIDE SEQUENCE [LARGE SCALE GENOMIC DNA]</scope>
</reference>
<sequence length="365" mass="41331">MWHSKIESVRCSLRGPKDSKIINFAISHNVETLSLVTYHALPDFFFRNSCLKKLVVNSRCGNMTPHCNVSWTSLTDLCLSYSTLSDESFSNIVSGSPLLESLTLQSCSFGCLDLSESLRLRRLDIQVASYAPRVVHVVAPHIHYLRLRDFKSKCVLADVSSLMEANVDTIYYLPKFWVKQIELSKDPDDPSNDEYQVMLQMMLEKLQNVESLTVGLSFLQMLSIAEFRGVPLPTLKVKTLILKTTIVRSAVPGIAKLLQISPGLKKIIFHKTEDWNCVVDLVEKHVTRYIDRQDLKDLIFPTRSMFRVAKPDLLASFMELLLANTRTLEMLVVRLGSCLNRSNVAELTQVALTLSHKNKVSIVLK</sequence>
<dbReference type="OrthoDB" id="1057107at2759"/>
<keyword evidence="3" id="KW-1185">Reference proteome</keyword>